<protein>
    <submittedName>
        <fullName evidence="1">Late control protein</fullName>
    </submittedName>
</protein>
<name>A0A559IZJ7_9BACL</name>
<sequence>MRRVMLHVNYNGKKMDKSFMDHVLDFSYTDSGSGELDDLSLRLSDKDRKFQASWMPAEGDVISAAIEVFDWQREGQSKKYNCGSFHVDELTFSGVPDEVSVRAASFPVSSTARQERRTKVWEKVKLSTIAGEIARRAKLKLANEVDIDPSYDRIEQMDKSDFSFLLELTKQEGIACKVVSGQLVLFDESKFERGKSVATFERGKSNILDYSFSWSAANCAYRACEVTYEEVDKKKTSKATYTPPGAPSTGPVLRVQESAKSQADALRIGKNRLREKNKQANLATMTIVGDVRIAAGVIITIKGFGRFDGKYIVDKANHTVGGGGYNTRMDLRKILGW</sequence>
<keyword evidence="2" id="KW-1185">Reference proteome</keyword>
<dbReference type="RefSeq" id="WP_144989156.1">
    <property type="nucleotide sequence ID" value="NZ_VNJK01000001.1"/>
</dbReference>
<accession>A0A559IZJ7</accession>
<dbReference type="Pfam" id="PF05954">
    <property type="entry name" value="Phage_GPD"/>
    <property type="match status" value="1"/>
</dbReference>
<dbReference type="AlphaFoldDB" id="A0A559IZJ7"/>
<proteinExistence type="predicted"/>
<dbReference type="SUPFAM" id="SSF69279">
    <property type="entry name" value="Phage tail proteins"/>
    <property type="match status" value="1"/>
</dbReference>
<evidence type="ECO:0000313" key="1">
    <source>
        <dbReference type="EMBL" id="TVX93051.1"/>
    </source>
</evidence>
<organism evidence="1 2">
    <name type="scientific">Paenibacillus agilis</name>
    <dbReference type="NCBI Taxonomy" id="3020863"/>
    <lineage>
        <taxon>Bacteria</taxon>
        <taxon>Bacillati</taxon>
        <taxon>Bacillota</taxon>
        <taxon>Bacilli</taxon>
        <taxon>Bacillales</taxon>
        <taxon>Paenibacillaceae</taxon>
        <taxon>Paenibacillus</taxon>
    </lineage>
</organism>
<dbReference type="EMBL" id="VNJK01000001">
    <property type="protein sequence ID" value="TVX93051.1"/>
    <property type="molecule type" value="Genomic_DNA"/>
</dbReference>
<gene>
    <name evidence="1" type="ORF">FPZ44_08250</name>
</gene>
<reference evidence="1 2" key="1">
    <citation type="submission" date="2019-07" db="EMBL/GenBank/DDBJ databases">
        <authorList>
            <person name="Kim J."/>
        </authorList>
    </citation>
    <scope>NUCLEOTIDE SEQUENCE [LARGE SCALE GENOMIC DNA]</scope>
    <source>
        <strain evidence="1 2">N4</strain>
    </source>
</reference>
<comment type="caution">
    <text evidence="1">The sequence shown here is derived from an EMBL/GenBank/DDBJ whole genome shotgun (WGS) entry which is preliminary data.</text>
</comment>
<dbReference type="OrthoDB" id="9815473at2"/>
<evidence type="ECO:0000313" key="2">
    <source>
        <dbReference type="Proteomes" id="UP000318102"/>
    </source>
</evidence>
<dbReference type="Proteomes" id="UP000318102">
    <property type="component" value="Unassembled WGS sequence"/>
</dbReference>